<dbReference type="PROSITE" id="PS50920">
    <property type="entry name" value="SOLCAR"/>
    <property type="match status" value="3"/>
</dbReference>
<keyword evidence="3 8" id="KW-0813">Transport</keyword>
<dbReference type="InParanoid" id="B4KR66"/>
<dbReference type="InterPro" id="IPR023395">
    <property type="entry name" value="MCP_dom_sf"/>
</dbReference>
<evidence type="ECO:0000256" key="7">
    <source>
        <dbReference type="PROSITE-ProRule" id="PRU00282"/>
    </source>
</evidence>
<dbReference type="FunFam" id="1.50.40.10:FF:000202">
    <property type="entry name" value="AT11877p"/>
    <property type="match status" value="1"/>
</dbReference>
<dbReference type="AlphaFoldDB" id="B4KR66"/>
<dbReference type="FunCoup" id="B4KR66">
    <property type="interactions" value="26"/>
</dbReference>
<feature type="transmembrane region" description="Helical" evidence="9">
    <location>
        <begin position="224"/>
        <end position="245"/>
    </location>
</feature>
<dbReference type="Pfam" id="PF00153">
    <property type="entry name" value="Mito_carr"/>
    <property type="match status" value="3"/>
</dbReference>
<proteinExistence type="inferred from homology"/>
<keyword evidence="9" id="KW-1133">Transmembrane helix</keyword>
<feature type="transmembrane region" description="Helical" evidence="9">
    <location>
        <begin position="121"/>
        <end position="141"/>
    </location>
</feature>
<feature type="repeat" description="Solcar" evidence="7">
    <location>
        <begin position="118"/>
        <end position="206"/>
    </location>
</feature>
<keyword evidence="5" id="KW-0677">Repeat</keyword>
<reference evidence="10 11" key="1">
    <citation type="journal article" date="2007" name="Nature">
        <title>Evolution of genes and genomes on the Drosophila phylogeny.</title>
        <authorList>
            <consortium name="Drosophila 12 Genomes Consortium"/>
            <person name="Clark A.G."/>
            <person name="Eisen M.B."/>
            <person name="Smith D.R."/>
            <person name="Bergman C.M."/>
            <person name="Oliver B."/>
            <person name="Markow T.A."/>
            <person name="Kaufman T.C."/>
            <person name="Kellis M."/>
            <person name="Gelbart W."/>
            <person name="Iyer V.N."/>
            <person name="Pollard D.A."/>
            <person name="Sackton T.B."/>
            <person name="Larracuente A.M."/>
            <person name="Singh N.D."/>
            <person name="Abad J.P."/>
            <person name="Abt D.N."/>
            <person name="Adryan B."/>
            <person name="Aguade M."/>
            <person name="Akashi H."/>
            <person name="Anderson W.W."/>
            <person name="Aquadro C.F."/>
            <person name="Ardell D.H."/>
            <person name="Arguello R."/>
            <person name="Artieri C.G."/>
            <person name="Barbash D.A."/>
            <person name="Barker D."/>
            <person name="Barsanti P."/>
            <person name="Batterham P."/>
            <person name="Batzoglou S."/>
            <person name="Begun D."/>
            <person name="Bhutkar A."/>
            <person name="Blanco E."/>
            <person name="Bosak S.A."/>
            <person name="Bradley R.K."/>
            <person name="Brand A.D."/>
            <person name="Brent M.R."/>
            <person name="Brooks A.N."/>
            <person name="Brown R.H."/>
            <person name="Butlin R.K."/>
            <person name="Caggese C."/>
            <person name="Calvi B.R."/>
            <person name="Bernardo de Carvalho A."/>
            <person name="Caspi A."/>
            <person name="Castrezana S."/>
            <person name="Celniker S.E."/>
            <person name="Chang J.L."/>
            <person name="Chapple C."/>
            <person name="Chatterji S."/>
            <person name="Chinwalla A."/>
            <person name="Civetta A."/>
            <person name="Clifton S.W."/>
            <person name="Comeron J.M."/>
            <person name="Costello J.C."/>
            <person name="Coyne J.A."/>
            <person name="Daub J."/>
            <person name="David R.G."/>
            <person name="Delcher A.L."/>
            <person name="Delehaunty K."/>
            <person name="Do C.B."/>
            <person name="Ebling H."/>
            <person name="Edwards K."/>
            <person name="Eickbush T."/>
            <person name="Evans J.D."/>
            <person name="Filipski A."/>
            <person name="Findeiss S."/>
            <person name="Freyhult E."/>
            <person name="Fulton L."/>
            <person name="Fulton R."/>
            <person name="Garcia A.C."/>
            <person name="Gardiner A."/>
            <person name="Garfield D.A."/>
            <person name="Garvin B.E."/>
            <person name="Gibson G."/>
            <person name="Gilbert D."/>
            <person name="Gnerre S."/>
            <person name="Godfrey J."/>
            <person name="Good R."/>
            <person name="Gotea V."/>
            <person name="Gravely B."/>
            <person name="Greenberg A.J."/>
            <person name="Griffiths-Jones S."/>
            <person name="Gross S."/>
            <person name="Guigo R."/>
            <person name="Gustafson E.A."/>
            <person name="Haerty W."/>
            <person name="Hahn M.W."/>
            <person name="Halligan D.L."/>
            <person name="Halpern A.L."/>
            <person name="Halter G.M."/>
            <person name="Han M.V."/>
            <person name="Heger A."/>
            <person name="Hillier L."/>
            <person name="Hinrichs A.S."/>
            <person name="Holmes I."/>
            <person name="Hoskins R.A."/>
            <person name="Hubisz M.J."/>
            <person name="Hultmark D."/>
            <person name="Huntley M.A."/>
            <person name="Jaffe D.B."/>
            <person name="Jagadeeshan S."/>
            <person name="Jeck W.R."/>
            <person name="Johnson J."/>
            <person name="Jones C.D."/>
            <person name="Jordan W.C."/>
            <person name="Karpen G.H."/>
            <person name="Kataoka E."/>
            <person name="Keightley P.D."/>
            <person name="Kheradpour P."/>
            <person name="Kirkness E.F."/>
            <person name="Koerich L.B."/>
            <person name="Kristiansen K."/>
            <person name="Kudrna D."/>
            <person name="Kulathinal R.J."/>
            <person name="Kumar S."/>
            <person name="Kwok R."/>
            <person name="Lander E."/>
            <person name="Langley C.H."/>
            <person name="Lapoint R."/>
            <person name="Lazzaro B.P."/>
            <person name="Lee S.J."/>
            <person name="Levesque L."/>
            <person name="Li R."/>
            <person name="Lin C.F."/>
            <person name="Lin M.F."/>
            <person name="Lindblad-Toh K."/>
            <person name="Llopart A."/>
            <person name="Long M."/>
            <person name="Low L."/>
            <person name="Lozovsky E."/>
            <person name="Lu J."/>
            <person name="Luo M."/>
            <person name="Machado C.A."/>
            <person name="Makalowski W."/>
            <person name="Marzo M."/>
            <person name="Matsuda M."/>
            <person name="Matzkin L."/>
            <person name="McAllister B."/>
            <person name="McBride C.S."/>
            <person name="McKernan B."/>
            <person name="McKernan K."/>
            <person name="Mendez-Lago M."/>
            <person name="Minx P."/>
            <person name="Mollenhauer M.U."/>
            <person name="Montooth K."/>
            <person name="Mount S.M."/>
            <person name="Mu X."/>
            <person name="Myers E."/>
            <person name="Negre B."/>
            <person name="Newfeld S."/>
            <person name="Nielsen R."/>
            <person name="Noor M.A."/>
            <person name="O'Grady P."/>
            <person name="Pachter L."/>
            <person name="Papaceit M."/>
            <person name="Parisi M.J."/>
            <person name="Parisi M."/>
            <person name="Parts L."/>
            <person name="Pedersen J.S."/>
            <person name="Pesole G."/>
            <person name="Phillippy A.M."/>
            <person name="Ponting C.P."/>
            <person name="Pop M."/>
            <person name="Porcelli D."/>
            <person name="Powell J.R."/>
            <person name="Prohaska S."/>
            <person name="Pruitt K."/>
            <person name="Puig M."/>
            <person name="Quesneville H."/>
            <person name="Ram K.R."/>
            <person name="Rand D."/>
            <person name="Rasmussen M.D."/>
            <person name="Reed L.K."/>
            <person name="Reenan R."/>
            <person name="Reily A."/>
            <person name="Remington K.A."/>
            <person name="Rieger T.T."/>
            <person name="Ritchie M.G."/>
            <person name="Robin C."/>
            <person name="Rogers Y.H."/>
            <person name="Rohde C."/>
            <person name="Rozas J."/>
            <person name="Rubenfield M.J."/>
            <person name="Ruiz A."/>
            <person name="Russo S."/>
            <person name="Salzberg S.L."/>
            <person name="Sanchez-Gracia A."/>
            <person name="Saranga D.J."/>
            <person name="Sato H."/>
            <person name="Schaeffer S.W."/>
            <person name="Schatz M.C."/>
            <person name="Schlenke T."/>
            <person name="Schwartz R."/>
            <person name="Segarra C."/>
            <person name="Singh R.S."/>
            <person name="Sirot L."/>
            <person name="Sirota M."/>
            <person name="Sisneros N.B."/>
            <person name="Smith C.D."/>
            <person name="Smith T.F."/>
            <person name="Spieth J."/>
            <person name="Stage D.E."/>
            <person name="Stark A."/>
            <person name="Stephan W."/>
            <person name="Strausberg R.L."/>
            <person name="Strempel S."/>
            <person name="Sturgill D."/>
            <person name="Sutton G."/>
            <person name="Sutton G.G."/>
            <person name="Tao W."/>
            <person name="Teichmann S."/>
            <person name="Tobari Y.N."/>
            <person name="Tomimura Y."/>
            <person name="Tsolas J.M."/>
            <person name="Valente V.L."/>
            <person name="Venter E."/>
            <person name="Venter J.C."/>
            <person name="Vicario S."/>
            <person name="Vieira F.G."/>
            <person name="Vilella A.J."/>
            <person name="Villasante A."/>
            <person name="Walenz B."/>
            <person name="Wang J."/>
            <person name="Wasserman M."/>
            <person name="Watts T."/>
            <person name="Wilson D."/>
            <person name="Wilson R.K."/>
            <person name="Wing R.A."/>
            <person name="Wolfner M.F."/>
            <person name="Wong A."/>
            <person name="Wong G.K."/>
            <person name="Wu C.I."/>
            <person name="Wu G."/>
            <person name="Yamamoto D."/>
            <person name="Yang H.P."/>
            <person name="Yang S.P."/>
            <person name="Yorke J.A."/>
            <person name="Yoshida K."/>
            <person name="Zdobnov E."/>
            <person name="Zhang P."/>
            <person name="Zhang Y."/>
            <person name="Zimin A.V."/>
            <person name="Baldwin J."/>
            <person name="Abdouelleil A."/>
            <person name="Abdulkadir J."/>
            <person name="Abebe A."/>
            <person name="Abera B."/>
            <person name="Abreu J."/>
            <person name="Acer S.C."/>
            <person name="Aftuck L."/>
            <person name="Alexander A."/>
            <person name="An P."/>
            <person name="Anderson E."/>
            <person name="Anderson S."/>
            <person name="Arachi H."/>
            <person name="Azer M."/>
            <person name="Bachantsang P."/>
            <person name="Barry A."/>
            <person name="Bayul T."/>
            <person name="Berlin A."/>
            <person name="Bessette D."/>
            <person name="Bloom T."/>
            <person name="Blye J."/>
            <person name="Boguslavskiy L."/>
            <person name="Bonnet C."/>
            <person name="Boukhgalter B."/>
            <person name="Bourzgui I."/>
            <person name="Brown A."/>
            <person name="Cahill P."/>
            <person name="Channer S."/>
            <person name="Cheshatsang Y."/>
            <person name="Chuda L."/>
            <person name="Citroen M."/>
            <person name="Collymore A."/>
            <person name="Cooke P."/>
            <person name="Costello M."/>
            <person name="D'Aco K."/>
            <person name="Daza R."/>
            <person name="De Haan G."/>
            <person name="DeGray S."/>
            <person name="DeMaso C."/>
            <person name="Dhargay N."/>
            <person name="Dooley K."/>
            <person name="Dooley E."/>
            <person name="Doricent M."/>
            <person name="Dorje P."/>
            <person name="Dorjee K."/>
            <person name="Dupes A."/>
            <person name="Elong R."/>
            <person name="Falk J."/>
            <person name="Farina A."/>
            <person name="Faro S."/>
            <person name="Ferguson D."/>
            <person name="Fisher S."/>
            <person name="Foley C.D."/>
            <person name="Franke A."/>
            <person name="Friedrich D."/>
            <person name="Gadbois L."/>
            <person name="Gearin G."/>
            <person name="Gearin C.R."/>
            <person name="Giannoukos G."/>
            <person name="Goode T."/>
            <person name="Graham J."/>
            <person name="Grandbois E."/>
            <person name="Grewal S."/>
            <person name="Gyaltsen K."/>
            <person name="Hafez N."/>
            <person name="Hagos B."/>
            <person name="Hall J."/>
            <person name="Henson C."/>
            <person name="Hollinger A."/>
            <person name="Honan T."/>
            <person name="Huard M.D."/>
            <person name="Hughes L."/>
            <person name="Hurhula B."/>
            <person name="Husby M.E."/>
            <person name="Kamat A."/>
            <person name="Kanga B."/>
            <person name="Kashin S."/>
            <person name="Khazanovich D."/>
            <person name="Kisner P."/>
            <person name="Lance K."/>
            <person name="Lara M."/>
            <person name="Lee W."/>
            <person name="Lennon N."/>
            <person name="Letendre F."/>
            <person name="LeVine R."/>
            <person name="Lipovsky A."/>
            <person name="Liu X."/>
            <person name="Liu J."/>
            <person name="Liu S."/>
            <person name="Lokyitsang T."/>
            <person name="Lokyitsang Y."/>
            <person name="Lubonja R."/>
            <person name="Lui A."/>
            <person name="MacDonald P."/>
            <person name="Magnisalis V."/>
            <person name="Maru K."/>
            <person name="Matthews C."/>
            <person name="McCusker W."/>
            <person name="McDonough S."/>
            <person name="Mehta T."/>
            <person name="Meldrim J."/>
            <person name="Meneus L."/>
            <person name="Mihai O."/>
            <person name="Mihalev A."/>
            <person name="Mihova T."/>
            <person name="Mittelman R."/>
            <person name="Mlenga V."/>
            <person name="Montmayeur A."/>
            <person name="Mulrain L."/>
            <person name="Navidi A."/>
            <person name="Naylor J."/>
            <person name="Negash T."/>
            <person name="Nguyen T."/>
            <person name="Nguyen N."/>
            <person name="Nicol R."/>
            <person name="Norbu C."/>
            <person name="Norbu N."/>
            <person name="Novod N."/>
            <person name="O'Neill B."/>
            <person name="Osman S."/>
            <person name="Markiewicz E."/>
            <person name="Oyono O.L."/>
            <person name="Patti C."/>
            <person name="Phunkhang P."/>
            <person name="Pierre F."/>
            <person name="Priest M."/>
            <person name="Raghuraman S."/>
            <person name="Rege F."/>
            <person name="Reyes R."/>
            <person name="Rise C."/>
            <person name="Rogov P."/>
            <person name="Ross K."/>
            <person name="Ryan E."/>
            <person name="Settipalli S."/>
            <person name="Shea T."/>
            <person name="Sherpa N."/>
            <person name="Shi L."/>
            <person name="Shih D."/>
            <person name="Sparrow T."/>
            <person name="Spaulding J."/>
            <person name="Stalker J."/>
            <person name="Stange-Thomann N."/>
            <person name="Stavropoulos S."/>
            <person name="Stone C."/>
            <person name="Strader C."/>
            <person name="Tesfaye S."/>
            <person name="Thomson T."/>
            <person name="Thoulutsang Y."/>
            <person name="Thoulutsang D."/>
            <person name="Topham K."/>
            <person name="Topping I."/>
            <person name="Tsamla T."/>
            <person name="Vassiliev H."/>
            <person name="Vo A."/>
            <person name="Wangchuk T."/>
            <person name="Wangdi T."/>
            <person name="Weiand M."/>
            <person name="Wilkinson J."/>
            <person name="Wilson A."/>
            <person name="Yadav S."/>
            <person name="Young G."/>
            <person name="Yu Q."/>
            <person name="Zembek L."/>
            <person name="Zhong D."/>
            <person name="Zimmer A."/>
            <person name="Zwirko Z."/>
            <person name="Jaffe D.B."/>
            <person name="Alvarez P."/>
            <person name="Brockman W."/>
            <person name="Butler J."/>
            <person name="Chin C."/>
            <person name="Gnerre S."/>
            <person name="Grabherr M."/>
            <person name="Kleber M."/>
            <person name="Mauceli E."/>
            <person name="MacCallum I."/>
        </authorList>
    </citation>
    <scope>NUCLEOTIDE SEQUENCE [LARGE SCALE GENOMIC DNA]</scope>
    <source>
        <strain evidence="11">Tucson 15081-1352.22</strain>
    </source>
</reference>
<feature type="transmembrane region" description="Helical" evidence="9">
    <location>
        <begin position="182"/>
        <end position="203"/>
    </location>
</feature>
<dbReference type="Gene3D" id="1.50.40.10">
    <property type="entry name" value="Mitochondrial carrier domain"/>
    <property type="match status" value="1"/>
</dbReference>
<dbReference type="EMBL" id="CH933808">
    <property type="protein sequence ID" value="EDW08253.2"/>
    <property type="molecule type" value="Genomic_DNA"/>
</dbReference>
<comment type="subcellular location">
    <subcellularLocation>
        <location evidence="1">Membrane</location>
        <topology evidence="1">Multi-pass membrane protein</topology>
    </subcellularLocation>
</comment>
<dbReference type="eggNOG" id="KOG0752">
    <property type="taxonomic scope" value="Eukaryota"/>
</dbReference>
<dbReference type="SUPFAM" id="SSF103506">
    <property type="entry name" value="Mitochondrial carrier"/>
    <property type="match status" value="1"/>
</dbReference>
<organism evidence="10 11">
    <name type="scientific">Drosophila mojavensis</name>
    <name type="common">Fruit fly</name>
    <dbReference type="NCBI Taxonomy" id="7230"/>
    <lineage>
        <taxon>Eukaryota</taxon>
        <taxon>Metazoa</taxon>
        <taxon>Ecdysozoa</taxon>
        <taxon>Arthropoda</taxon>
        <taxon>Hexapoda</taxon>
        <taxon>Insecta</taxon>
        <taxon>Pterygota</taxon>
        <taxon>Neoptera</taxon>
        <taxon>Endopterygota</taxon>
        <taxon>Diptera</taxon>
        <taxon>Brachycera</taxon>
        <taxon>Muscomorpha</taxon>
        <taxon>Ephydroidea</taxon>
        <taxon>Drosophilidae</taxon>
        <taxon>Drosophila</taxon>
    </lineage>
</organism>
<feature type="repeat" description="Solcar" evidence="7">
    <location>
        <begin position="225"/>
        <end position="319"/>
    </location>
</feature>
<dbReference type="GO" id="GO:0016020">
    <property type="term" value="C:membrane"/>
    <property type="evidence" value="ECO:0007669"/>
    <property type="project" value="UniProtKB-SubCell"/>
</dbReference>
<evidence type="ECO:0000256" key="1">
    <source>
        <dbReference type="ARBA" id="ARBA00004141"/>
    </source>
</evidence>
<evidence type="ECO:0000313" key="11">
    <source>
        <dbReference type="Proteomes" id="UP000009192"/>
    </source>
</evidence>
<protein>
    <recommendedName>
        <fullName evidence="12">Mitochondrial thiamine pyrophosphate carrier</fullName>
    </recommendedName>
</protein>
<accession>B4KR66</accession>
<dbReference type="HOGENOM" id="CLU_015166_10_3_1"/>
<comment type="similarity">
    <text evidence="2 8">Belongs to the mitochondrial carrier (TC 2.A.29) family.</text>
</comment>
<dbReference type="OrthoDB" id="18574at2759"/>
<evidence type="ECO:0000256" key="3">
    <source>
        <dbReference type="ARBA" id="ARBA00022448"/>
    </source>
</evidence>
<dbReference type="PRINTS" id="PR00926">
    <property type="entry name" value="MITOCARRIER"/>
</dbReference>
<keyword evidence="11" id="KW-1185">Reference proteome</keyword>
<gene>
    <name evidence="10" type="primary">Dmoj\GI19679</name>
    <name evidence="10" type="ORF">Dmoj_GI19679</name>
</gene>
<sequence length="344" mass="38744">MGGREKKANNSNSAKVQMLQALGGGVSGALTRFVAHPFDVLKIRFQLQVEPLKKRSNVSKYAGMLQAFSSIFREEGLRGIWKGHLPAQMMSITYALVQFWSYEQLHTAALQYKFGRDNVHLSYFMCGGLAGCVGTVVAQPFDVVRTRVVAADPGTTAGTLKPFSGVHKVFKNEGLRGVSSGMMMTLVQIYPLVGANFVIYKFLNHLTFKIISLIREEKHVRREIPGPLLFMNGAISGVLAKVLIYPADLIKKRTMLSHFQEDRKSFGVNPLCDTIMLCIRSTLEKEGMRGFYKGMWPTLFKSGVMSACYFTIYDYFNNKVTVPYKQYERQQNEEKNKAKKKNSN</sequence>
<evidence type="ECO:0000256" key="2">
    <source>
        <dbReference type="ARBA" id="ARBA00006375"/>
    </source>
</evidence>
<dbReference type="InterPro" id="IPR018108">
    <property type="entry name" value="MCP_transmembrane"/>
</dbReference>
<keyword evidence="4 7" id="KW-0812">Transmembrane</keyword>
<dbReference type="KEGG" id="dmo:Dmoj_GI19679"/>
<evidence type="ECO:0000313" key="10">
    <source>
        <dbReference type="EMBL" id="EDW08253.2"/>
    </source>
</evidence>
<evidence type="ECO:0000256" key="6">
    <source>
        <dbReference type="ARBA" id="ARBA00023136"/>
    </source>
</evidence>
<evidence type="ECO:0000256" key="4">
    <source>
        <dbReference type="ARBA" id="ARBA00022692"/>
    </source>
</evidence>
<dbReference type="Proteomes" id="UP000009192">
    <property type="component" value="Unassembled WGS sequence"/>
</dbReference>
<evidence type="ECO:0000256" key="8">
    <source>
        <dbReference type="RuleBase" id="RU000488"/>
    </source>
</evidence>
<keyword evidence="6 7" id="KW-0472">Membrane</keyword>
<name>B4KR66_DROMO</name>
<feature type="repeat" description="Solcar" evidence="7">
    <location>
        <begin position="15"/>
        <end position="108"/>
    </location>
</feature>
<evidence type="ECO:0000256" key="9">
    <source>
        <dbReference type="SAM" id="Phobius"/>
    </source>
</evidence>
<evidence type="ECO:0008006" key="12">
    <source>
        <dbReference type="Google" id="ProtNLM"/>
    </source>
</evidence>
<dbReference type="PANTHER" id="PTHR24089">
    <property type="entry name" value="SOLUTE CARRIER FAMILY 25"/>
    <property type="match status" value="1"/>
</dbReference>
<dbReference type="InterPro" id="IPR002067">
    <property type="entry name" value="MCP"/>
</dbReference>
<evidence type="ECO:0000256" key="5">
    <source>
        <dbReference type="ARBA" id="ARBA00022737"/>
    </source>
</evidence>
<dbReference type="GO" id="GO:0055085">
    <property type="term" value="P:transmembrane transport"/>
    <property type="evidence" value="ECO:0007669"/>
    <property type="project" value="InterPro"/>
</dbReference>